<evidence type="ECO:0000313" key="2">
    <source>
        <dbReference type="Proteomes" id="UP001597353"/>
    </source>
</evidence>
<reference evidence="2" key="1">
    <citation type="journal article" date="2019" name="Int. J. Syst. Evol. Microbiol.">
        <title>The Global Catalogue of Microorganisms (GCM) 10K type strain sequencing project: providing services to taxonomists for standard genome sequencing and annotation.</title>
        <authorList>
            <consortium name="The Broad Institute Genomics Platform"/>
            <consortium name="The Broad Institute Genome Sequencing Center for Infectious Disease"/>
            <person name="Wu L."/>
            <person name="Ma J."/>
        </authorList>
    </citation>
    <scope>NUCLEOTIDE SEQUENCE [LARGE SCALE GENOMIC DNA]</scope>
    <source>
        <strain evidence="2">CGMCC 4.7242</strain>
    </source>
</reference>
<organism evidence="1 2">
    <name type="scientific">Halodurantibacterium flavum</name>
    <dbReference type="NCBI Taxonomy" id="1382802"/>
    <lineage>
        <taxon>Bacteria</taxon>
        <taxon>Pseudomonadati</taxon>
        <taxon>Pseudomonadota</taxon>
        <taxon>Alphaproteobacteria</taxon>
        <taxon>Rhodobacterales</taxon>
        <taxon>Paracoccaceae</taxon>
        <taxon>Halodurantibacterium</taxon>
    </lineage>
</organism>
<proteinExistence type="predicted"/>
<sequence>MTRHGQQDKTPGDIWMEADQVADELLRVSLPADWIIGDKTGAGGHGSRSIIAVIRPPHDTPWLAAADLTGDDADMATRNRTIARIGAAIVSEIAAR</sequence>
<name>A0ABW4S2R3_9RHOB</name>
<protein>
    <recommendedName>
        <fullName evidence="3">Serine hydrolase</fullName>
    </recommendedName>
</protein>
<dbReference type="InterPro" id="IPR012338">
    <property type="entry name" value="Beta-lactam/transpept-like"/>
</dbReference>
<evidence type="ECO:0008006" key="3">
    <source>
        <dbReference type="Google" id="ProtNLM"/>
    </source>
</evidence>
<keyword evidence="2" id="KW-1185">Reference proteome</keyword>
<accession>A0ABW4S2R3</accession>
<dbReference type="EMBL" id="JBHUGH010000001">
    <property type="protein sequence ID" value="MFD1910897.1"/>
    <property type="molecule type" value="Genomic_DNA"/>
</dbReference>
<dbReference type="Proteomes" id="UP001597353">
    <property type="component" value="Unassembled WGS sequence"/>
</dbReference>
<dbReference type="RefSeq" id="WP_390258901.1">
    <property type="nucleotide sequence ID" value="NZ_JBHUGH010000001.1"/>
</dbReference>
<gene>
    <name evidence="1" type="ORF">ACFSGJ_01550</name>
</gene>
<evidence type="ECO:0000313" key="1">
    <source>
        <dbReference type="EMBL" id="MFD1910897.1"/>
    </source>
</evidence>
<dbReference type="SUPFAM" id="SSF56601">
    <property type="entry name" value="beta-lactamase/transpeptidase-like"/>
    <property type="match status" value="1"/>
</dbReference>
<dbReference type="Gene3D" id="3.40.710.10">
    <property type="entry name" value="DD-peptidase/beta-lactamase superfamily"/>
    <property type="match status" value="1"/>
</dbReference>
<comment type="caution">
    <text evidence="1">The sequence shown here is derived from an EMBL/GenBank/DDBJ whole genome shotgun (WGS) entry which is preliminary data.</text>
</comment>